<organism evidence="2 3">
    <name type="scientific">Spirosoma rhododendri</name>
    <dbReference type="NCBI Taxonomy" id="2728024"/>
    <lineage>
        <taxon>Bacteria</taxon>
        <taxon>Pseudomonadati</taxon>
        <taxon>Bacteroidota</taxon>
        <taxon>Cytophagia</taxon>
        <taxon>Cytophagales</taxon>
        <taxon>Cytophagaceae</taxon>
        <taxon>Spirosoma</taxon>
    </lineage>
</organism>
<protein>
    <submittedName>
        <fullName evidence="2">Uncharacterized protein</fullName>
    </submittedName>
</protein>
<feature type="region of interest" description="Disordered" evidence="1">
    <location>
        <begin position="439"/>
        <end position="462"/>
    </location>
</feature>
<gene>
    <name evidence="2" type="ORF">HH216_04780</name>
</gene>
<dbReference type="KEGG" id="srho:HH216_04780"/>
<accession>A0A7L5DHL4</accession>
<evidence type="ECO:0000256" key="1">
    <source>
        <dbReference type="SAM" id="MobiDB-lite"/>
    </source>
</evidence>
<dbReference type="EMBL" id="CP051677">
    <property type="protein sequence ID" value="QJD77816.1"/>
    <property type="molecule type" value="Genomic_DNA"/>
</dbReference>
<feature type="compositionally biased region" description="Basic and acidic residues" evidence="1">
    <location>
        <begin position="441"/>
        <end position="462"/>
    </location>
</feature>
<proteinExistence type="predicted"/>
<evidence type="ECO:0000313" key="2">
    <source>
        <dbReference type="EMBL" id="QJD77816.1"/>
    </source>
</evidence>
<sequence>MFDGIKVQDVSVSVDGLLTNDRLTFGGLVDMQMGFVLNPEQRAQDRGLNFRLVPRRAGLGHRVEVKGSLHKFYNNGLHNADQYTANDVLLTLDRLVTEYGFNLYESKINNIEFGVNVELPFAISQVFANLICYKNQPFASDPYSQTPYYTCNRQRYTVKIYDKGKQKGLGCNLLRFEIRVKKMQYFNGTGIRLRTLADLLNVANYGPLGALLVDTFDAILFDDPAISQKVLTPNERTLYKECRNPRYWPTPNNLTPKQAATHRQRMSRSKDRFRALLHQYGSNWQRDVSTLIRQTWAQLTAVDDDLLTQIETYKSAWRNLPKPDVLNGVCSENTVSDEGETCHKLTGSIDTDEVPVDGPTCHELTDVADAGLSRINPLCSEVLCDTGKSDQPPAPPTVCPVTGAVINQPQPGQRFVSAAMLRTNDDLLLTLERQHRQYAKGSKEDEYSRAAHNVRNKESNERNNLRRRIERNNFRQHLEQHSQTTGGQLPLFPEFGAFQLTDAQRAALDYWKGTPYEVKF</sequence>
<reference evidence="2 3" key="1">
    <citation type="submission" date="2020-04" db="EMBL/GenBank/DDBJ databases">
        <title>Genome sequencing of novel species.</title>
        <authorList>
            <person name="Heo J."/>
            <person name="Kim S.-J."/>
            <person name="Kim J.-S."/>
            <person name="Hong S.-B."/>
            <person name="Kwon S.-W."/>
        </authorList>
    </citation>
    <scope>NUCLEOTIDE SEQUENCE [LARGE SCALE GENOMIC DNA]</scope>
    <source>
        <strain evidence="2 3">CJU-R4</strain>
    </source>
</reference>
<dbReference type="Proteomes" id="UP000501128">
    <property type="component" value="Chromosome"/>
</dbReference>
<name>A0A7L5DHL4_9BACT</name>
<keyword evidence="3" id="KW-1185">Reference proteome</keyword>
<dbReference type="AlphaFoldDB" id="A0A7L5DHL4"/>
<evidence type="ECO:0000313" key="3">
    <source>
        <dbReference type="Proteomes" id="UP000501128"/>
    </source>
</evidence>
<dbReference type="RefSeq" id="WP_169549760.1">
    <property type="nucleotide sequence ID" value="NZ_CP051677.1"/>
</dbReference>